<dbReference type="GO" id="GO:0005886">
    <property type="term" value="C:plasma membrane"/>
    <property type="evidence" value="ECO:0007669"/>
    <property type="project" value="UniProtKB-SubCell"/>
</dbReference>
<proteinExistence type="predicted"/>
<keyword evidence="2" id="KW-1003">Cell membrane</keyword>
<protein>
    <recommendedName>
        <fullName evidence="8">Ig-like domain-containing protein</fullName>
    </recommendedName>
</protein>
<evidence type="ECO:0000313" key="10">
    <source>
        <dbReference type="Proteomes" id="UP000242638"/>
    </source>
</evidence>
<feature type="domain" description="Ig-like" evidence="8">
    <location>
        <begin position="5"/>
        <end position="92"/>
    </location>
</feature>
<evidence type="ECO:0000256" key="2">
    <source>
        <dbReference type="ARBA" id="ARBA00022475"/>
    </source>
</evidence>
<dbReference type="SUPFAM" id="SSF48726">
    <property type="entry name" value="Immunoglobulin"/>
    <property type="match status" value="1"/>
</dbReference>
<dbReference type="AlphaFoldDB" id="A0A3P9PGS1"/>
<evidence type="ECO:0000256" key="1">
    <source>
        <dbReference type="ARBA" id="ARBA00004236"/>
    </source>
</evidence>
<accession>A0A3P9PGS1</accession>
<name>A0A3P9PGS1_POERE</name>
<dbReference type="Gene3D" id="2.60.40.10">
    <property type="entry name" value="Immunoglobulins"/>
    <property type="match status" value="1"/>
</dbReference>
<dbReference type="InterPro" id="IPR052051">
    <property type="entry name" value="TCR_complex_component"/>
</dbReference>
<keyword evidence="4" id="KW-0391">Immunity</keyword>
<evidence type="ECO:0000256" key="4">
    <source>
        <dbReference type="ARBA" id="ARBA00022859"/>
    </source>
</evidence>
<evidence type="ECO:0000256" key="6">
    <source>
        <dbReference type="ARBA" id="ARBA00023157"/>
    </source>
</evidence>
<keyword evidence="5" id="KW-0472">Membrane</keyword>
<comment type="subcellular location">
    <subcellularLocation>
        <location evidence="1">Cell membrane</location>
    </subcellularLocation>
</comment>
<dbReference type="GO" id="GO:0002376">
    <property type="term" value="P:immune system process"/>
    <property type="evidence" value="ECO:0007669"/>
    <property type="project" value="UniProtKB-KW"/>
</dbReference>
<reference evidence="10" key="1">
    <citation type="submission" date="2013-11" db="EMBL/GenBank/DDBJ databases">
        <title>The genomic landscape of the Guanapo guppy.</title>
        <authorList>
            <person name="Kuenstner A."/>
            <person name="Dreyer C."/>
        </authorList>
    </citation>
    <scope>NUCLEOTIDE SEQUENCE</scope>
    <source>
        <strain evidence="10">Guanapo</strain>
    </source>
</reference>
<dbReference type="GeneTree" id="ENSGT00940000177190"/>
<keyword evidence="7" id="KW-0325">Glycoprotein</keyword>
<organism evidence="9 10">
    <name type="scientific">Poecilia reticulata</name>
    <name type="common">Guppy</name>
    <name type="synonym">Acanthophacelus reticulatus</name>
    <dbReference type="NCBI Taxonomy" id="8081"/>
    <lineage>
        <taxon>Eukaryota</taxon>
        <taxon>Metazoa</taxon>
        <taxon>Chordata</taxon>
        <taxon>Craniata</taxon>
        <taxon>Vertebrata</taxon>
        <taxon>Euteleostomi</taxon>
        <taxon>Actinopterygii</taxon>
        <taxon>Neopterygii</taxon>
        <taxon>Teleostei</taxon>
        <taxon>Neoteleostei</taxon>
        <taxon>Acanthomorphata</taxon>
        <taxon>Ovalentaria</taxon>
        <taxon>Atherinomorphae</taxon>
        <taxon>Cyprinodontiformes</taxon>
        <taxon>Poeciliidae</taxon>
        <taxon>Poeciliinae</taxon>
        <taxon>Poecilia</taxon>
    </lineage>
</organism>
<dbReference type="Pfam" id="PF07686">
    <property type="entry name" value="V-set"/>
    <property type="match status" value="1"/>
</dbReference>
<dbReference type="SMART" id="SM00409">
    <property type="entry name" value="IG"/>
    <property type="match status" value="1"/>
</dbReference>
<dbReference type="PROSITE" id="PS50835">
    <property type="entry name" value="IG_LIKE"/>
    <property type="match status" value="1"/>
</dbReference>
<evidence type="ECO:0000256" key="5">
    <source>
        <dbReference type="ARBA" id="ARBA00023136"/>
    </source>
</evidence>
<dbReference type="InterPro" id="IPR007110">
    <property type="entry name" value="Ig-like_dom"/>
</dbReference>
<dbReference type="OMA" id="NCEYMIQ"/>
<dbReference type="PANTHER" id="PTHR19433:SF127">
    <property type="entry name" value="NITR9"/>
    <property type="match status" value="1"/>
</dbReference>
<reference evidence="9" key="2">
    <citation type="submission" date="2025-08" db="UniProtKB">
        <authorList>
            <consortium name="Ensembl"/>
        </authorList>
    </citation>
    <scope>IDENTIFICATION</scope>
    <source>
        <strain evidence="9">Guanapo</strain>
    </source>
</reference>
<dbReference type="InterPro" id="IPR003599">
    <property type="entry name" value="Ig_sub"/>
</dbReference>
<dbReference type="Ensembl" id="ENSPRET00000021301.1">
    <property type="protein sequence ID" value="ENSPREP00000021076.1"/>
    <property type="gene ID" value="ENSPREG00000014262.1"/>
</dbReference>
<dbReference type="InterPro" id="IPR013783">
    <property type="entry name" value="Ig-like_fold"/>
</dbReference>
<evidence type="ECO:0000256" key="7">
    <source>
        <dbReference type="ARBA" id="ARBA00023180"/>
    </source>
</evidence>
<sequence length="119" mass="13358">MRTVPVIPVIEAELGQTVNLTCDTSGCDNGLFFWYKMNYGHMAQTVSVGKFDKVKLDQHFPNSSFQIDQVAKTHFLTIKNVSKKDEATYLCQGGLVYKMTFLNGTNLVVNGKTYFLGFC</sequence>
<evidence type="ECO:0000256" key="3">
    <source>
        <dbReference type="ARBA" id="ARBA00022729"/>
    </source>
</evidence>
<evidence type="ECO:0000259" key="8">
    <source>
        <dbReference type="PROSITE" id="PS50835"/>
    </source>
</evidence>
<dbReference type="GO" id="GO:0009617">
    <property type="term" value="P:response to bacterium"/>
    <property type="evidence" value="ECO:0007669"/>
    <property type="project" value="TreeGrafter"/>
</dbReference>
<keyword evidence="6" id="KW-1015">Disulfide bond</keyword>
<dbReference type="InterPro" id="IPR036179">
    <property type="entry name" value="Ig-like_dom_sf"/>
</dbReference>
<reference evidence="9" key="3">
    <citation type="submission" date="2025-09" db="UniProtKB">
        <authorList>
            <consortium name="Ensembl"/>
        </authorList>
    </citation>
    <scope>IDENTIFICATION</scope>
    <source>
        <strain evidence="9">Guanapo</strain>
    </source>
</reference>
<keyword evidence="10" id="KW-1185">Reference proteome</keyword>
<dbReference type="InterPro" id="IPR013106">
    <property type="entry name" value="Ig_V-set"/>
</dbReference>
<evidence type="ECO:0000313" key="9">
    <source>
        <dbReference type="Ensembl" id="ENSPREP00000021076.1"/>
    </source>
</evidence>
<dbReference type="STRING" id="8081.ENSPREP00000021076"/>
<keyword evidence="3" id="KW-0732">Signal</keyword>
<dbReference type="PANTHER" id="PTHR19433">
    <property type="entry name" value="T-CELL RECEPTOR ALPHA CHAIN V REGION-RELATED"/>
    <property type="match status" value="1"/>
</dbReference>
<dbReference type="Proteomes" id="UP000242638">
    <property type="component" value="Unassembled WGS sequence"/>
</dbReference>